<dbReference type="EMBL" id="JAAMPC010000009">
    <property type="protein sequence ID" value="KAG2296229.1"/>
    <property type="molecule type" value="Genomic_DNA"/>
</dbReference>
<keyword evidence="1" id="KW-0812">Transmembrane</keyword>
<name>A0A8X7S2I3_BRACI</name>
<comment type="caution">
    <text evidence="2">The sequence shown here is derived from an EMBL/GenBank/DDBJ whole genome shotgun (WGS) entry which is preliminary data.</text>
</comment>
<sequence>MATVVLARFSALTSPVPDSDPDPSFTLLSDLLTVAPPPDPPDPSDSKSLILKPCLLLGFNYLNRSLLLLLNEDVVLSLKLFLPQFEDVARYVSFIKKLYLPQYEDITLWCTSFLSQYEDIWIFAFVVLVSIISSLLIWQWFSSQLSAFIKQDSDSVVVLGGLFPKLPHALNGVGTGNTIFDGADLLTMMALETLMFLICEIVWNCQDAKEVSQALVGLLQVFSMTLEALLLSSILYLLVSFFCFDNVQTVFLAMSILECINVKNNVVCLVE</sequence>
<gene>
    <name evidence="2" type="ORF">Bca52824_042898</name>
</gene>
<keyword evidence="3" id="KW-1185">Reference proteome</keyword>
<feature type="transmembrane region" description="Helical" evidence="1">
    <location>
        <begin position="215"/>
        <end position="239"/>
    </location>
</feature>
<feature type="transmembrane region" description="Helical" evidence="1">
    <location>
        <begin position="120"/>
        <end position="141"/>
    </location>
</feature>
<protein>
    <submittedName>
        <fullName evidence="2">Uncharacterized protein</fullName>
    </submittedName>
</protein>
<proteinExistence type="predicted"/>
<evidence type="ECO:0000313" key="3">
    <source>
        <dbReference type="Proteomes" id="UP000886595"/>
    </source>
</evidence>
<dbReference type="Proteomes" id="UP000886595">
    <property type="component" value="Unassembled WGS sequence"/>
</dbReference>
<keyword evidence="1" id="KW-0472">Membrane</keyword>
<evidence type="ECO:0000256" key="1">
    <source>
        <dbReference type="SAM" id="Phobius"/>
    </source>
</evidence>
<dbReference type="AlphaFoldDB" id="A0A8X7S2I3"/>
<keyword evidence="1" id="KW-1133">Transmembrane helix</keyword>
<accession>A0A8X7S2I3</accession>
<organism evidence="2 3">
    <name type="scientific">Brassica carinata</name>
    <name type="common">Ethiopian mustard</name>
    <name type="synonym">Abyssinian cabbage</name>
    <dbReference type="NCBI Taxonomy" id="52824"/>
    <lineage>
        <taxon>Eukaryota</taxon>
        <taxon>Viridiplantae</taxon>
        <taxon>Streptophyta</taxon>
        <taxon>Embryophyta</taxon>
        <taxon>Tracheophyta</taxon>
        <taxon>Spermatophyta</taxon>
        <taxon>Magnoliopsida</taxon>
        <taxon>eudicotyledons</taxon>
        <taxon>Gunneridae</taxon>
        <taxon>Pentapetalae</taxon>
        <taxon>rosids</taxon>
        <taxon>malvids</taxon>
        <taxon>Brassicales</taxon>
        <taxon>Brassicaceae</taxon>
        <taxon>Brassiceae</taxon>
        <taxon>Brassica</taxon>
    </lineage>
</organism>
<dbReference type="OrthoDB" id="1085386at2759"/>
<evidence type="ECO:0000313" key="2">
    <source>
        <dbReference type="EMBL" id="KAG2296229.1"/>
    </source>
</evidence>
<reference evidence="2 3" key="1">
    <citation type="submission" date="2020-02" db="EMBL/GenBank/DDBJ databases">
        <authorList>
            <person name="Ma Q."/>
            <person name="Huang Y."/>
            <person name="Song X."/>
            <person name="Pei D."/>
        </authorList>
    </citation>
    <scope>NUCLEOTIDE SEQUENCE [LARGE SCALE GENOMIC DNA]</scope>
    <source>
        <strain evidence="2">Sxm20200214</strain>
        <tissue evidence="2">Leaf</tissue>
    </source>
</reference>